<evidence type="ECO:0000313" key="8">
    <source>
        <dbReference type="Proteomes" id="UP000033483"/>
    </source>
</evidence>
<reference evidence="7 8" key="1">
    <citation type="submission" date="2015-03" db="EMBL/GenBank/DDBJ databases">
        <authorList>
            <person name="Radwan O."/>
            <person name="Al-Naeli F.A."/>
            <person name="Rendon G.A."/>
            <person name="Fields C."/>
        </authorList>
    </citation>
    <scope>NUCLEOTIDE SEQUENCE [LARGE SCALE GENOMIC DNA]</scope>
    <source>
        <strain evidence="7">CR-DP1</strain>
    </source>
</reference>
<keyword evidence="2 5" id="KW-0378">Hydrolase</keyword>
<dbReference type="OrthoDB" id="1887033at2759"/>
<dbReference type="InterPro" id="IPR001547">
    <property type="entry name" value="Glyco_hydro_5"/>
</dbReference>
<evidence type="ECO:0000256" key="5">
    <source>
        <dbReference type="RuleBase" id="RU361153"/>
    </source>
</evidence>
<dbReference type="PANTHER" id="PTHR31297:SF13">
    <property type="entry name" value="PUTATIVE-RELATED"/>
    <property type="match status" value="1"/>
</dbReference>
<keyword evidence="8" id="KW-1185">Reference proteome</keyword>
<dbReference type="PANTHER" id="PTHR31297">
    <property type="entry name" value="GLUCAN ENDO-1,6-BETA-GLUCOSIDASE B"/>
    <property type="match status" value="1"/>
</dbReference>
<evidence type="ECO:0000259" key="6">
    <source>
        <dbReference type="Pfam" id="PF00150"/>
    </source>
</evidence>
<dbReference type="Pfam" id="PF00150">
    <property type="entry name" value="Cellulase"/>
    <property type="match status" value="1"/>
</dbReference>
<dbReference type="GO" id="GO:0005576">
    <property type="term" value="C:extracellular region"/>
    <property type="evidence" value="ECO:0007669"/>
    <property type="project" value="TreeGrafter"/>
</dbReference>
<dbReference type="Gene3D" id="3.20.20.80">
    <property type="entry name" value="Glycosidases"/>
    <property type="match status" value="1"/>
</dbReference>
<comment type="caution">
    <text evidence="7">The sequence shown here is derived from an EMBL/GenBank/DDBJ whole genome shotgun (WGS) entry which is preliminary data.</text>
</comment>
<dbReference type="GO" id="GO:0009251">
    <property type="term" value="P:glucan catabolic process"/>
    <property type="evidence" value="ECO:0007669"/>
    <property type="project" value="TreeGrafter"/>
</dbReference>
<dbReference type="GO" id="GO:0009986">
    <property type="term" value="C:cell surface"/>
    <property type="evidence" value="ECO:0007669"/>
    <property type="project" value="TreeGrafter"/>
</dbReference>
<dbReference type="EMBL" id="LAEV01001757">
    <property type="protein sequence ID" value="KKA27415.1"/>
    <property type="molecule type" value="Genomic_DNA"/>
</dbReference>
<protein>
    <recommendedName>
        <fullName evidence="6">Glycoside hydrolase family 5 domain-containing protein</fullName>
    </recommendedName>
</protein>
<proteinExistence type="inferred from homology"/>
<evidence type="ECO:0000256" key="2">
    <source>
        <dbReference type="ARBA" id="ARBA00022801"/>
    </source>
</evidence>
<dbReference type="AlphaFoldDB" id="A0A0F4ZAS5"/>
<dbReference type="FunFam" id="3.20.20.80:FF:000130">
    <property type="entry name" value="Endoglucanase C"/>
    <property type="match status" value="1"/>
</dbReference>
<sequence>MPGILRVKGTQVVGDANTPVILRGAALGGWMNMENFITGFPGHEHQHRAAMLKVLGHEKYEFFFDKFLEYFFTEEDAKFFASLGLNCIRLPFNYRHFEDDMNPRVLKTSGFKHLDRVVDLCAKYNIYSILDMHALPGGQNPDWHCDSGSPHALFWDHKDFQDRTVWLWKEIAAHYKGNAWIAGYNLINEPCDPQHVRLPAFYARLESEIRQVDPDHILWLDGNTFSIEWKGFDKPLPNTVYSLHDYSLMGFPGGDPFVAAPNQLAKLESQFLRKAQFMHEHGTPIWNGEFGPVYEDDEEKPDALGIDTSGNDAETINKQRYNLLGAQLRVYDKYKISWSIWLYKDIGFQGMLYCAPDSPYRRTVQAFVDRKRRLNLDAWGRYPSRSVADVLDPYVKWIDENVPQAGKTYPSIWNADRHMHRRTLETFVADSLSEEFAALFGGMGLEELEACARSFAFEECVQREGLNAILREHVL</sequence>
<dbReference type="Proteomes" id="UP000033483">
    <property type="component" value="Unassembled WGS sequence"/>
</dbReference>
<comment type="similarity">
    <text evidence="1 5">Belongs to the glycosyl hydrolase 5 (cellulase A) family.</text>
</comment>
<feature type="domain" description="Glycoside hydrolase family 5" evidence="6">
    <location>
        <begin position="73"/>
        <end position="344"/>
    </location>
</feature>
<dbReference type="GO" id="GO:0008422">
    <property type="term" value="F:beta-glucosidase activity"/>
    <property type="evidence" value="ECO:0007669"/>
    <property type="project" value="TreeGrafter"/>
</dbReference>
<gene>
    <name evidence="7" type="ORF">TD95_005447</name>
</gene>
<dbReference type="SUPFAM" id="SSF51445">
    <property type="entry name" value="(Trans)glycosidases"/>
    <property type="match status" value="1"/>
</dbReference>
<accession>A0A0F4ZAS5</accession>
<dbReference type="InterPro" id="IPR017853">
    <property type="entry name" value="GH"/>
</dbReference>
<evidence type="ECO:0000256" key="1">
    <source>
        <dbReference type="ARBA" id="ARBA00005641"/>
    </source>
</evidence>
<evidence type="ECO:0000256" key="4">
    <source>
        <dbReference type="ARBA" id="ARBA00023316"/>
    </source>
</evidence>
<organism evidence="7 8">
    <name type="scientific">Thielaviopsis punctulata</name>
    <dbReference type="NCBI Taxonomy" id="72032"/>
    <lineage>
        <taxon>Eukaryota</taxon>
        <taxon>Fungi</taxon>
        <taxon>Dikarya</taxon>
        <taxon>Ascomycota</taxon>
        <taxon>Pezizomycotina</taxon>
        <taxon>Sordariomycetes</taxon>
        <taxon>Hypocreomycetidae</taxon>
        <taxon>Microascales</taxon>
        <taxon>Ceratocystidaceae</taxon>
        <taxon>Thielaviopsis</taxon>
    </lineage>
</organism>
<dbReference type="InterPro" id="IPR050386">
    <property type="entry name" value="Glycosyl_hydrolase_5"/>
</dbReference>
<keyword evidence="4" id="KW-0961">Cell wall biogenesis/degradation</keyword>
<evidence type="ECO:0000256" key="3">
    <source>
        <dbReference type="ARBA" id="ARBA00023295"/>
    </source>
</evidence>
<name>A0A0F4ZAS5_9PEZI</name>
<keyword evidence="3 5" id="KW-0326">Glycosidase</keyword>
<dbReference type="GO" id="GO:0071555">
    <property type="term" value="P:cell wall organization"/>
    <property type="evidence" value="ECO:0007669"/>
    <property type="project" value="UniProtKB-KW"/>
</dbReference>
<evidence type="ECO:0000313" key="7">
    <source>
        <dbReference type="EMBL" id="KKA27415.1"/>
    </source>
</evidence>